<gene>
    <name evidence="2" type="ORF">C6Y40_03760</name>
</gene>
<dbReference type="SMART" id="SM00530">
    <property type="entry name" value="HTH_XRE"/>
    <property type="match status" value="1"/>
</dbReference>
<evidence type="ECO:0000313" key="2">
    <source>
        <dbReference type="EMBL" id="PRO74921.1"/>
    </source>
</evidence>
<dbReference type="PROSITE" id="PS50943">
    <property type="entry name" value="HTH_CROC1"/>
    <property type="match status" value="1"/>
</dbReference>
<dbReference type="Gene3D" id="1.10.260.40">
    <property type="entry name" value="lambda repressor-like DNA-binding domains"/>
    <property type="match status" value="1"/>
</dbReference>
<dbReference type="InterPro" id="IPR001387">
    <property type="entry name" value="Cro/C1-type_HTH"/>
</dbReference>
<dbReference type="Pfam" id="PF01381">
    <property type="entry name" value="HTH_3"/>
    <property type="match status" value="1"/>
</dbReference>
<proteinExistence type="predicted"/>
<organism evidence="2 3">
    <name type="scientific">Alteromonas alba</name>
    <dbReference type="NCBI Taxonomy" id="2079529"/>
    <lineage>
        <taxon>Bacteria</taxon>
        <taxon>Pseudomonadati</taxon>
        <taxon>Pseudomonadota</taxon>
        <taxon>Gammaproteobacteria</taxon>
        <taxon>Alteromonadales</taxon>
        <taxon>Alteromonadaceae</taxon>
        <taxon>Alteromonas/Salinimonas group</taxon>
        <taxon>Alteromonas</taxon>
    </lineage>
</organism>
<reference evidence="3" key="1">
    <citation type="journal article" date="2020" name="Int. J. Syst. Evol. Microbiol.">
        <title>Alteromonas alba sp. nov., a marine bacterium isolated from the seawater of the West Pacific Ocean.</title>
        <authorList>
            <person name="Sun C."/>
            <person name="Wu Y.-H."/>
            <person name="Xamxidin M."/>
            <person name="Cheng H."/>
            <person name="Xu X.-W."/>
        </authorList>
    </citation>
    <scope>NUCLEOTIDE SEQUENCE [LARGE SCALE GENOMIC DNA]</scope>
    <source>
        <strain evidence="3">190</strain>
    </source>
</reference>
<comment type="caution">
    <text evidence="2">The sequence shown here is derived from an EMBL/GenBank/DDBJ whole genome shotgun (WGS) entry which is preliminary data.</text>
</comment>
<protein>
    <recommendedName>
        <fullName evidence="1">HTH cro/C1-type domain-containing protein</fullName>
    </recommendedName>
</protein>
<evidence type="ECO:0000313" key="3">
    <source>
        <dbReference type="Proteomes" id="UP000238949"/>
    </source>
</evidence>
<dbReference type="Proteomes" id="UP000238949">
    <property type="component" value="Unassembled WGS sequence"/>
</dbReference>
<feature type="domain" description="HTH cro/C1-type" evidence="1">
    <location>
        <begin position="6"/>
        <end position="59"/>
    </location>
</feature>
<sequence length="87" mass="9754">MTPKEIKAELKARGYSNKMLAEILGKSVSAVGQVINKTSYSREIAEAVCKAIDKDLLDVFHDVKPYHHSKSQLREQKKQELAQLLSA</sequence>
<dbReference type="RefSeq" id="WP_105933409.1">
    <property type="nucleotide sequence ID" value="NZ_PVNP01000030.1"/>
</dbReference>
<evidence type="ECO:0000259" key="1">
    <source>
        <dbReference type="PROSITE" id="PS50943"/>
    </source>
</evidence>
<accession>A0A2S9VEM1</accession>
<dbReference type="AlphaFoldDB" id="A0A2S9VEM1"/>
<dbReference type="GO" id="GO:0003677">
    <property type="term" value="F:DNA binding"/>
    <property type="evidence" value="ECO:0007669"/>
    <property type="project" value="InterPro"/>
</dbReference>
<dbReference type="EMBL" id="PVNP01000030">
    <property type="protein sequence ID" value="PRO74921.1"/>
    <property type="molecule type" value="Genomic_DNA"/>
</dbReference>
<name>A0A2S9VEM1_9ALTE</name>
<dbReference type="OrthoDB" id="5683648at2"/>
<dbReference type="SUPFAM" id="SSF47413">
    <property type="entry name" value="lambda repressor-like DNA-binding domains"/>
    <property type="match status" value="1"/>
</dbReference>
<dbReference type="InterPro" id="IPR010982">
    <property type="entry name" value="Lambda_DNA-bd_dom_sf"/>
</dbReference>
<keyword evidence="3" id="KW-1185">Reference proteome</keyword>